<dbReference type="AlphaFoldDB" id="A0A7I7SV37"/>
<feature type="transmembrane region" description="Helical" evidence="8">
    <location>
        <begin position="355"/>
        <end position="374"/>
    </location>
</feature>
<evidence type="ECO:0000256" key="5">
    <source>
        <dbReference type="ARBA" id="ARBA00022692"/>
    </source>
</evidence>
<evidence type="ECO:0000256" key="7">
    <source>
        <dbReference type="ARBA" id="ARBA00023136"/>
    </source>
</evidence>
<evidence type="ECO:0000259" key="9">
    <source>
        <dbReference type="PROSITE" id="PS50928"/>
    </source>
</evidence>
<dbReference type="PANTHER" id="PTHR43357:SF3">
    <property type="entry name" value="FE(3+)-TRANSPORT SYSTEM PERMEASE PROTEIN FBPB 2"/>
    <property type="match status" value="1"/>
</dbReference>
<feature type="transmembrane region" description="Helical" evidence="8">
    <location>
        <begin position="125"/>
        <end position="148"/>
    </location>
</feature>
<evidence type="ECO:0000256" key="8">
    <source>
        <dbReference type="RuleBase" id="RU363032"/>
    </source>
</evidence>
<feature type="transmembrane region" description="Helical" evidence="8">
    <location>
        <begin position="222"/>
        <end position="244"/>
    </location>
</feature>
<reference evidence="10 11" key="1">
    <citation type="journal article" date="2019" name="Emerg. Microbes Infect.">
        <title>Comprehensive subspecies identification of 175 nontuberculous mycobacteria species based on 7547 genomic profiles.</title>
        <authorList>
            <person name="Matsumoto Y."/>
            <person name="Kinjo T."/>
            <person name="Motooka D."/>
            <person name="Nabeya D."/>
            <person name="Jung N."/>
            <person name="Uechi K."/>
            <person name="Horii T."/>
            <person name="Iida T."/>
            <person name="Fujita J."/>
            <person name="Nakamura S."/>
        </authorList>
    </citation>
    <scope>NUCLEOTIDE SEQUENCE [LARGE SCALE GENOMIC DNA]</scope>
    <source>
        <strain evidence="10 11">JCM 30395</strain>
    </source>
</reference>
<evidence type="ECO:0000256" key="1">
    <source>
        <dbReference type="ARBA" id="ARBA00004429"/>
    </source>
</evidence>
<keyword evidence="5 8" id="KW-0812">Transmembrane</keyword>
<dbReference type="SUPFAM" id="SSF161098">
    <property type="entry name" value="MetI-like"/>
    <property type="match status" value="2"/>
</dbReference>
<dbReference type="CDD" id="cd06261">
    <property type="entry name" value="TM_PBP2"/>
    <property type="match status" value="2"/>
</dbReference>
<dbReference type="InterPro" id="IPR035906">
    <property type="entry name" value="MetI-like_sf"/>
</dbReference>
<keyword evidence="7 8" id="KW-0472">Membrane</keyword>
<feature type="transmembrane region" description="Helical" evidence="8">
    <location>
        <begin position="424"/>
        <end position="448"/>
    </location>
</feature>
<dbReference type="PANTHER" id="PTHR43357">
    <property type="entry name" value="INNER MEMBRANE ABC TRANSPORTER PERMEASE PROTEIN YDCV"/>
    <property type="match status" value="1"/>
</dbReference>
<dbReference type="Pfam" id="PF00528">
    <property type="entry name" value="BPD_transp_1"/>
    <property type="match status" value="2"/>
</dbReference>
<feature type="transmembrane region" description="Helical" evidence="8">
    <location>
        <begin position="313"/>
        <end position="335"/>
    </location>
</feature>
<comment type="subcellular location">
    <subcellularLocation>
        <location evidence="1">Cell inner membrane</location>
        <topology evidence="1">Multi-pass membrane protein</topology>
    </subcellularLocation>
    <subcellularLocation>
        <location evidence="8">Cell membrane</location>
        <topology evidence="8">Multi-pass membrane protein</topology>
    </subcellularLocation>
</comment>
<evidence type="ECO:0000256" key="6">
    <source>
        <dbReference type="ARBA" id="ARBA00022989"/>
    </source>
</evidence>
<keyword evidence="11" id="KW-1185">Reference proteome</keyword>
<feature type="transmembrane region" description="Helical" evidence="8">
    <location>
        <begin position="16"/>
        <end position="39"/>
    </location>
</feature>
<feature type="domain" description="ABC transmembrane type-1" evidence="9">
    <location>
        <begin position="310"/>
        <end position="500"/>
    </location>
</feature>
<name>A0A7I7SV37_9MYCO</name>
<feature type="transmembrane region" description="Helical" evidence="8">
    <location>
        <begin position="264"/>
        <end position="293"/>
    </location>
</feature>
<gene>
    <name evidence="10" type="primary">sfuB</name>
    <name evidence="10" type="ORF">MSAR_30510</name>
</gene>
<dbReference type="GO" id="GO:0055085">
    <property type="term" value="P:transmembrane transport"/>
    <property type="evidence" value="ECO:0007669"/>
    <property type="project" value="InterPro"/>
</dbReference>
<keyword evidence="2 8" id="KW-0813">Transport</keyword>
<feature type="transmembrane region" description="Helical" evidence="8">
    <location>
        <begin position="380"/>
        <end position="403"/>
    </location>
</feature>
<evidence type="ECO:0000313" key="11">
    <source>
        <dbReference type="Proteomes" id="UP000466445"/>
    </source>
</evidence>
<dbReference type="Proteomes" id="UP000466445">
    <property type="component" value="Chromosome"/>
</dbReference>
<evidence type="ECO:0000256" key="2">
    <source>
        <dbReference type="ARBA" id="ARBA00022448"/>
    </source>
</evidence>
<feature type="transmembrane region" description="Helical" evidence="8">
    <location>
        <begin position="482"/>
        <end position="504"/>
    </location>
</feature>
<feature type="transmembrane region" description="Helical" evidence="8">
    <location>
        <begin position="169"/>
        <end position="194"/>
    </location>
</feature>
<evidence type="ECO:0000256" key="4">
    <source>
        <dbReference type="ARBA" id="ARBA00022519"/>
    </source>
</evidence>
<sequence length="529" mass="55895">MTAARRTHRALQTRGLLTLVGLGVAGAVVAPLVVVIVDAHSAGWHEVHAVLFRRRSYELLTNTVALTVLVGVAVAVVGTVTAWCLERLALRWARAWTALLILPLAMPDFVVGFAWHAVWPTMQPLLAATLIMTLSGYPLVLLPVSAALRRADPSLQDVARGLGLGPVSVFVRVTFPAIRTAIGGGTLLAALAVISEYGAFEVVRFHTLTTEIVTEFSFDQHAAAALSIPLVLLGFAFIAAEGALPRRRTGFTAQARPARAGAPLARRLAVSAFVAIAVAGVGLPVGVLVYWLRQAGHTTLPAVADLSTATWTTFGYSSASGVAVLVLSAPVAYLAVRYPSRLNLLLHNITFITRAVPGVIIAVSLVYLSVNYLFGLYETGWLVIAAYTIQFFPLGLVCVHAMVTSVPRHFGEVARSLGRGPCYVFAHVTLPLIGPGLLAGFCLVFVTAATELTTTLMLAPADTKTLATQFWAFQSESAYSAAAPYALVIVAVAVVPGALLGLWFDRRPQAADGDVTAGAAGPQELEVAR</sequence>
<dbReference type="EMBL" id="AP022595">
    <property type="protein sequence ID" value="BBY59915.1"/>
    <property type="molecule type" value="Genomic_DNA"/>
</dbReference>
<dbReference type="KEGG" id="msar:MSAR_30510"/>
<feature type="transmembrane region" description="Helical" evidence="8">
    <location>
        <begin position="59"/>
        <end position="85"/>
    </location>
</feature>
<accession>A0A7I7SV37</accession>
<dbReference type="RefSeq" id="WP_163698182.1">
    <property type="nucleotide sequence ID" value="NZ_AP022595.1"/>
</dbReference>
<keyword evidence="6 8" id="KW-1133">Transmembrane helix</keyword>
<keyword evidence="4" id="KW-0997">Cell inner membrane</keyword>
<dbReference type="InterPro" id="IPR000515">
    <property type="entry name" value="MetI-like"/>
</dbReference>
<dbReference type="GO" id="GO:0005886">
    <property type="term" value="C:plasma membrane"/>
    <property type="evidence" value="ECO:0007669"/>
    <property type="project" value="UniProtKB-SubCell"/>
</dbReference>
<organism evidence="10 11">
    <name type="scientific">Mycolicibacterium sarraceniae</name>
    <dbReference type="NCBI Taxonomy" id="1534348"/>
    <lineage>
        <taxon>Bacteria</taxon>
        <taxon>Bacillati</taxon>
        <taxon>Actinomycetota</taxon>
        <taxon>Actinomycetes</taxon>
        <taxon>Mycobacteriales</taxon>
        <taxon>Mycobacteriaceae</taxon>
        <taxon>Mycolicibacterium</taxon>
    </lineage>
</organism>
<evidence type="ECO:0000313" key="10">
    <source>
        <dbReference type="EMBL" id="BBY59915.1"/>
    </source>
</evidence>
<feature type="domain" description="ABC transmembrane type-1" evidence="9">
    <location>
        <begin position="60"/>
        <end position="239"/>
    </location>
</feature>
<dbReference type="PROSITE" id="PS50928">
    <property type="entry name" value="ABC_TM1"/>
    <property type="match status" value="2"/>
</dbReference>
<feature type="transmembrane region" description="Helical" evidence="8">
    <location>
        <begin position="97"/>
        <end position="119"/>
    </location>
</feature>
<dbReference type="Gene3D" id="1.10.3720.10">
    <property type="entry name" value="MetI-like"/>
    <property type="match status" value="2"/>
</dbReference>
<comment type="similarity">
    <text evidence="8">Belongs to the binding-protein-dependent transport system permease family.</text>
</comment>
<keyword evidence="3" id="KW-1003">Cell membrane</keyword>
<proteinExistence type="inferred from homology"/>
<protein>
    <submittedName>
        <fullName evidence="10">Iron ABC transporter permease</fullName>
    </submittedName>
</protein>
<evidence type="ECO:0000256" key="3">
    <source>
        <dbReference type="ARBA" id="ARBA00022475"/>
    </source>
</evidence>